<comment type="caution">
    <text evidence="1">The sequence shown here is derived from an EMBL/GenBank/DDBJ whole genome shotgun (WGS) entry which is preliminary data.</text>
</comment>
<reference evidence="1 2" key="1">
    <citation type="journal article" date="2022" name="Nat. Plants">
        <title>Genomes of leafy and leafless Platanthera orchids illuminate the evolution of mycoheterotrophy.</title>
        <authorList>
            <person name="Li M.H."/>
            <person name="Liu K.W."/>
            <person name="Li Z."/>
            <person name="Lu H.C."/>
            <person name="Ye Q.L."/>
            <person name="Zhang D."/>
            <person name="Wang J.Y."/>
            <person name="Li Y.F."/>
            <person name="Zhong Z.M."/>
            <person name="Liu X."/>
            <person name="Yu X."/>
            <person name="Liu D.K."/>
            <person name="Tu X.D."/>
            <person name="Liu B."/>
            <person name="Hao Y."/>
            <person name="Liao X.Y."/>
            <person name="Jiang Y.T."/>
            <person name="Sun W.H."/>
            <person name="Chen J."/>
            <person name="Chen Y.Q."/>
            <person name="Ai Y."/>
            <person name="Zhai J.W."/>
            <person name="Wu S.S."/>
            <person name="Zhou Z."/>
            <person name="Hsiao Y.Y."/>
            <person name="Wu W.L."/>
            <person name="Chen Y.Y."/>
            <person name="Lin Y.F."/>
            <person name="Hsu J.L."/>
            <person name="Li C.Y."/>
            <person name="Wang Z.W."/>
            <person name="Zhao X."/>
            <person name="Zhong W.Y."/>
            <person name="Ma X.K."/>
            <person name="Ma L."/>
            <person name="Huang J."/>
            <person name="Chen G.Z."/>
            <person name="Huang M.Z."/>
            <person name="Huang L."/>
            <person name="Peng D.H."/>
            <person name="Luo Y.B."/>
            <person name="Zou S.Q."/>
            <person name="Chen S.P."/>
            <person name="Lan S."/>
            <person name="Tsai W.C."/>
            <person name="Van de Peer Y."/>
            <person name="Liu Z.J."/>
        </authorList>
    </citation>
    <scope>NUCLEOTIDE SEQUENCE [LARGE SCALE GENOMIC DNA]</scope>
    <source>
        <strain evidence="1">Lor287</strain>
    </source>
</reference>
<proteinExistence type="predicted"/>
<evidence type="ECO:0000313" key="2">
    <source>
        <dbReference type="Proteomes" id="UP001418222"/>
    </source>
</evidence>
<dbReference type="Proteomes" id="UP001418222">
    <property type="component" value="Unassembled WGS sequence"/>
</dbReference>
<organism evidence="1 2">
    <name type="scientific">Platanthera zijinensis</name>
    <dbReference type="NCBI Taxonomy" id="2320716"/>
    <lineage>
        <taxon>Eukaryota</taxon>
        <taxon>Viridiplantae</taxon>
        <taxon>Streptophyta</taxon>
        <taxon>Embryophyta</taxon>
        <taxon>Tracheophyta</taxon>
        <taxon>Spermatophyta</taxon>
        <taxon>Magnoliopsida</taxon>
        <taxon>Liliopsida</taxon>
        <taxon>Asparagales</taxon>
        <taxon>Orchidaceae</taxon>
        <taxon>Orchidoideae</taxon>
        <taxon>Orchideae</taxon>
        <taxon>Orchidinae</taxon>
        <taxon>Platanthera</taxon>
    </lineage>
</organism>
<accession>A0AAP0FU52</accession>
<dbReference type="EMBL" id="JBBWWQ010000021">
    <property type="protein sequence ID" value="KAK8914451.1"/>
    <property type="molecule type" value="Genomic_DNA"/>
</dbReference>
<dbReference type="AlphaFoldDB" id="A0AAP0FU52"/>
<dbReference type="InterPro" id="IPR004252">
    <property type="entry name" value="Probable_transposase_24"/>
</dbReference>
<dbReference type="Pfam" id="PF03004">
    <property type="entry name" value="Transposase_24"/>
    <property type="match status" value="1"/>
</dbReference>
<gene>
    <name evidence="1" type="ORF">KSP39_PZI023439</name>
</gene>
<keyword evidence="2" id="KW-1185">Reference proteome</keyword>
<evidence type="ECO:0000313" key="1">
    <source>
        <dbReference type="EMBL" id="KAK8914451.1"/>
    </source>
</evidence>
<name>A0AAP0FU52_9ASPA</name>
<protein>
    <submittedName>
        <fullName evidence="1">Uncharacterized protein</fullName>
    </submittedName>
</protein>
<sequence>MPLSRPWASAGQTASLVEQGSTAPISCVELWKVGHKRKTGEYISTDAAELASKIDELSSQESQSVETVSQGRDDILASVLGQEHPDRVRVGGKFSAITSFFKNDRRSQRTSVARIEDVEAIVQERLSHQ</sequence>